<protein>
    <submittedName>
        <fullName evidence="10">Ankyrin repeat and SAM domain-containing protein 1A isoform X1</fullName>
    </submittedName>
</protein>
<feature type="compositionally biased region" description="Low complexity" evidence="6">
    <location>
        <begin position="515"/>
        <end position="526"/>
    </location>
</feature>
<dbReference type="FunFam" id="1.25.40.20:FF:000099">
    <property type="entry name" value="ankyrin repeat and sterile alpha motif domain-containing protein 1B isoform X5"/>
    <property type="match status" value="1"/>
</dbReference>
<feature type="compositionally biased region" description="Polar residues" evidence="6">
    <location>
        <begin position="596"/>
        <end position="610"/>
    </location>
</feature>
<dbReference type="InterPro" id="IPR001660">
    <property type="entry name" value="SAM"/>
</dbReference>
<feature type="domain" description="SAM" evidence="8">
    <location>
        <begin position="750"/>
        <end position="805"/>
    </location>
</feature>
<dbReference type="GO" id="GO:0048013">
    <property type="term" value="P:ephrin receptor signaling pathway"/>
    <property type="evidence" value="ECO:0000318"/>
    <property type="project" value="GO_Central"/>
</dbReference>
<dbReference type="Pfam" id="PF12796">
    <property type="entry name" value="Ank_2"/>
    <property type="match status" value="3"/>
</dbReference>
<dbReference type="GeneID" id="733397"/>
<dbReference type="GO" id="GO:0005829">
    <property type="term" value="C:cytosol"/>
    <property type="evidence" value="ECO:0000318"/>
    <property type="project" value="GO_Central"/>
</dbReference>
<feature type="repeat" description="ANK" evidence="5">
    <location>
        <begin position="71"/>
        <end position="103"/>
    </location>
</feature>
<dbReference type="PRINTS" id="PR01415">
    <property type="entry name" value="ANKYRIN"/>
</dbReference>
<feature type="domain" description="SAM" evidence="8">
    <location>
        <begin position="676"/>
        <end position="742"/>
    </location>
</feature>
<feature type="region of interest" description="Disordered" evidence="6">
    <location>
        <begin position="588"/>
        <end position="610"/>
    </location>
</feature>
<dbReference type="Gene3D" id="2.30.29.30">
    <property type="entry name" value="Pleckstrin-homology domain (PH domain)/Phosphotyrosine-binding domain (PTB)"/>
    <property type="match status" value="1"/>
</dbReference>
<feature type="repeat" description="ANK" evidence="5">
    <location>
        <begin position="224"/>
        <end position="256"/>
    </location>
</feature>
<feature type="domain" description="PID" evidence="7">
    <location>
        <begin position="948"/>
        <end position="1083"/>
    </location>
</feature>
<evidence type="ECO:0000256" key="5">
    <source>
        <dbReference type="PROSITE-ProRule" id="PRU00023"/>
    </source>
</evidence>
<dbReference type="CDD" id="cd09500">
    <property type="entry name" value="SAM_AIDA1AB-like_repeat2"/>
    <property type="match status" value="1"/>
</dbReference>
<evidence type="ECO:0000259" key="8">
    <source>
        <dbReference type="PROSITE" id="PS50105"/>
    </source>
</evidence>
<dbReference type="Gene3D" id="1.25.40.20">
    <property type="entry name" value="Ankyrin repeat-containing domain"/>
    <property type="match status" value="2"/>
</dbReference>
<dbReference type="SUPFAM" id="SSF50729">
    <property type="entry name" value="PH domain-like"/>
    <property type="match status" value="1"/>
</dbReference>
<dbReference type="AlphaFoldDB" id="A0A8J1M8B7"/>
<dbReference type="InterPro" id="IPR033635">
    <property type="entry name" value="ANKS1/Caskin"/>
</dbReference>
<dbReference type="PANTHER" id="PTHR24174:SF4">
    <property type="entry name" value="ANKYRIN REPEAT AND SAM DOMAIN-CONTAINING PROTEIN 1A"/>
    <property type="match status" value="1"/>
</dbReference>
<dbReference type="CDD" id="cd09499">
    <property type="entry name" value="SAM_AIDA1AB-like_repeat1"/>
    <property type="match status" value="1"/>
</dbReference>
<evidence type="ECO:0000256" key="6">
    <source>
        <dbReference type="SAM" id="MobiDB-lite"/>
    </source>
</evidence>
<dbReference type="Proteomes" id="UP000186698">
    <property type="component" value="Chromosome 2L"/>
</dbReference>
<keyword evidence="4 5" id="KW-0040">ANK repeat</keyword>
<evidence type="ECO:0000313" key="9">
    <source>
        <dbReference type="Proteomes" id="UP000186698"/>
    </source>
</evidence>
<evidence type="ECO:0000256" key="4">
    <source>
        <dbReference type="ARBA" id="ARBA00023043"/>
    </source>
</evidence>
<dbReference type="SMART" id="SM00462">
    <property type="entry name" value="PTB"/>
    <property type="match status" value="1"/>
</dbReference>
<dbReference type="SUPFAM" id="SSF48403">
    <property type="entry name" value="Ankyrin repeat"/>
    <property type="match status" value="1"/>
</dbReference>
<gene>
    <name evidence="10" type="primary">LOC733397</name>
</gene>
<dbReference type="GO" id="GO:0046875">
    <property type="term" value="F:ephrin receptor binding"/>
    <property type="evidence" value="ECO:0000318"/>
    <property type="project" value="GO_Central"/>
</dbReference>
<reference evidence="10" key="1">
    <citation type="submission" date="2025-08" db="UniProtKB">
        <authorList>
            <consortium name="RefSeq"/>
        </authorList>
    </citation>
    <scope>IDENTIFICATION</scope>
    <source>
        <strain evidence="10">J_2021</strain>
        <tissue evidence="10">Erythrocytes</tissue>
    </source>
</reference>
<dbReference type="SUPFAM" id="SSF47769">
    <property type="entry name" value="SAM/Pointed domain"/>
    <property type="match status" value="2"/>
</dbReference>
<dbReference type="InterPro" id="IPR041882">
    <property type="entry name" value="SAM_ANKS1_repeat2"/>
</dbReference>
<keyword evidence="3" id="KW-0677">Repeat</keyword>
<dbReference type="Pfam" id="PF00536">
    <property type="entry name" value="SAM_1"/>
    <property type="match status" value="2"/>
</dbReference>
<name>A0A8J1M8B7_XENLA</name>
<dbReference type="PROSITE" id="PS50105">
    <property type="entry name" value="SAM_DOMAIN"/>
    <property type="match status" value="2"/>
</dbReference>
<evidence type="ECO:0000256" key="3">
    <source>
        <dbReference type="ARBA" id="ARBA00022737"/>
    </source>
</evidence>
<evidence type="ECO:0000313" key="10">
    <source>
        <dbReference type="RefSeq" id="XP_041437947.1"/>
    </source>
</evidence>
<evidence type="ECO:0000256" key="2">
    <source>
        <dbReference type="ARBA" id="ARBA00022490"/>
    </source>
</evidence>
<comment type="subcellular location">
    <subcellularLocation>
        <location evidence="1">Cytoplasm</location>
    </subcellularLocation>
</comment>
<dbReference type="PROSITE" id="PS50297">
    <property type="entry name" value="ANK_REP_REGION"/>
    <property type="match status" value="5"/>
</dbReference>
<dbReference type="CDD" id="cd01274">
    <property type="entry name" value="PTB_Anks"/>
    <property type="match status" value="1"/>
</dbReference>
<dbReference type="RefSeq" id="XP_041437947.1">
    <property type="nucleotide sequence ID" value="XM_041582013.1"/>
</dbReference>
<dbReference type="CTD" id="733397"/>
<dbReference type="OrthoDB" id="10039052at2759"/>
<evidence type="ECO:0000259" key="7">
    <source>
        <dbReference type="PROSITE" id="PS01179"/>
    </source>
</evidence>
<keyword evidence="9" id="KW-1185">Reference proteome</keyword>
<dbReference type="SMART" id="SM00248">
    <property type="entry name" value="ANK"/>
    <property type="match status" value="6"/>
</dbReference>
<proteinExistence type="predicted"/>
<dbReference type="Pfam" id="PF00640">
    <property type="entry name" value="PID"/>
    <property type="match status" value="1"/>
</dbReference>
<dbReference type="InterPro" id="IPR002110">
    <property type="entry name" value="Ankyrin_rpt"/>
</dbReference>
<feature type="repeat" description="ANK" evidence="5">
    <location>
        <begin position="256"/>
        <end position="288"/>
    </location>
</feature>
<dbReference type="PANTHER" id="PTHR24174">
    <property type="entry name" value="ANKYRIN REPEAT AND STERILE ALPHA MOTIF DOMAIN-CONTAINING PROTEIN 1"/>
    <property type="match status" value="1"/>
</dbReference>
<dbReference type="InterPro" id="IPR041880">
    <property type="entry name" value="SAM_ANKS1_repeat1"/>
</dbReference>
<feature type="region of interest" description="Disordered" evidence="6">
    <location>
        <begin position="474"/>
        <end position="531"/>
    </location>
</feature>
<dbReference type="InterPro" id="IPR036770">
    <property type="entry name" value="Ankyrin_rpt-contain_sf"/>
</dbReference>
<evidence type="ECO:0000256" key="1">
    <source>
        <dbReference type="ARBA" id="ARBA00004496"/>
    </source>
</evidence>
<dbReference type="SMART" id="SM00454">
    <property type="entry name" value="SAM"/>
    <property type="match status" value="2"/>
</dbReference>
<feature type="region of interest" description="Disordered" evidence="6">
    <location>
        <begin position="387"/>
        <end position="439"/>
    </location>
</feature>
<dbReference type="PROSITE" id="PS50088">
    <property type="entry name" value="ANK_REPEAT"/>
    <property type="match status" value="5"/>
</dbReference>
<feature type="repeat" description="ANK" evidence="5">
    <location>
        <begin position="158"/>
        <end position="190"/>
    </location>
</feature>
<organism evidence="9 10">
    <name type="scientific">Xenopus laevis</name>
    <name type="common">African clawed frog</name>
    <dbReference type="NCBI Taxonomy" id="8355"/>
    <lineage>
        <taxon>Eukaryota</taxon>
        <taxon>Metazoa</taxon>
        <taxon>Chordata</taxon>
        <taxon>Craniata</taxon>
        <taxon>Vertebrata</taxon>
        <taxon>Euteleostomi</taxon>
        <taxon>Amphibia</taxon>
        <taxon>Batrachia</taxon>
        <taxon>Anura</taxon>
        <taxon>Pipoidea</taxon>
        <taxon>Pipidae</taxon>
        <taxon>Xenopodinae</taxon>
        <taxon>Xenopus</taxon>
        <taxon>Xenopus</taxon>
    </lineage>
</organism>
<dbReference type="InterPro" id="IPR011993">
    <property type="entry name" value="PH-like_dom_sf"/>
</dbReference>
<dbReference type="PROSITE" id="PS01179">
    <property type="entry name" value="PID"/>
    <property type="match status" value="1"/>
</dbReference>
<feature type="region of interest" description="Disordered" evidence="6">
    <location>
        <begin position="1108"/>
        <end position="1129"/>
    </location>
</feature>
<feature type="repeat" description="ANK" evidence="5">
    <location>
        <begin position="104"/>
        <end position="136"/>
    </location>
</feature>
<keyword evidence="2" id="KW-0963">Cytoplasm</keyword>
<dbReference type="Gene3D" id="1.10.150.50">
    <property type="entry name" value="Transcription Factor, Ets-1"/>
    <property type="match status" value="2"/>
</dbReference>
<dbReference type="InterPro" id="IPR013761">
    <property type="entry name" value="SAM/pointed_sf"/>
</dbReference>
<sequence length="1129" mass="124241">MGKEQELLEASRTGNRAAVERLLGGKRLSGAGPGGATFGGVGLTGGVTSNHTLSSLLSIWRGPNVNCVDSSGYTPLHHSSLNGHKDVVEILLRNEAVTNIADCKGCFPLHLAAWKGDAHIVRLLIHHGPSHAKVNEQNVSEVKKYGPFHPYVNAKNNDNETALHCAAQYGHTDVVRVLLEELTDPTMRNNKLETPLDLAALYGRLEVVKLLLNAHPNLLSCHTRKHTPLHLAARNGHKAVVRVLLDALMDINYQTEKGSALHEAALFGKTDVVLMLLNSGIDVNITDNKGMTALDIVQELPSQKSKQIAALIKDHSTVRKEQEQIPVMHIPSSLNTEIQGGGITRALVDIHLDLDNICQTESPYEALYNAFSCHSLDSICSERSSDRDSLSFEATGARHKDKPPPPAKPPPEEDEEVEISRVRGGTTVSETLGSAPICQEEENPYELLVTAETKRLDNRGEQHLQEICCISQPQVRSRHTAPPQDQIRTLNRHGSSDLSSGHSDGESHVSEKPNSGQRRSSSGGWSLASAESSDSHMLQHFSGLLHGSSPICETKDPPLACEPSSIDGCRNGAVAHIELPLRRSLSKSDSDLLTCSPPSGTNGDDWNRSESLTNCSTVAGKRSLEKSPSFTSEWDEQRYLWAPTATPKQHIDKIMSSIGQGIEFSQEQQFITGPSVPEQSVAHWLKSIGLQQYDGKLVLNGFDDVHFLADTMMDDQDLLDIGITDLNHRRQILWAAHSLPKPPVLSADLSISSWLRSLALQQYAPNFLSSGYASMETLQNLWELEIVNVLKVNLLGHRKRILASLAERPYEDPPQKPPRFSHLRCQDILSCGSSLVLGDQVTWLESERNWTAVAENTAEHQAVLVPAVECQDILSCGSSLLLGDQVTGFESERSWTAGAENTAEHQAILVPAVEEEPRLSLRPPNATTSYASLQNWQHQPEKLIFEFCSYEASYLGSMLIRDLRGTESTQDACAKMRKSTEQMKKIPRITLSISYRGVKFIDASNQNVIAEHEIRNISCAAQDPEDLCTFAYITKDLQTSHHYCHVFGTADVNQAYEIILTLGQAFEVAYQLALQAQKSQHPEDIAIRLSKPVPKPRGSIRRQTVETLEGGEHSMPTYGAASWAMDEKK</sequence>
<dbReference type="InterPro" id="IPR006020">
    <property type="entry name" value="PTB/PI_dom"/>
</dbReference>
<accession>A0A8J1M8B7</accession>